<feature type="compositionally biased region" description="Basic and acidic residues" evidence="1">
    <location>
        <begin position="249"/>
        <end position="262"/>
    </location>
</feature>
<keyword evidence="2" id="KW-0812">Transmembrane</keyword>
<keyword evidence="4" id="KW-1185">Reference proteome</keyword>
<feature type="compositionally biased region" description="Polar residues" evidence="1">
    <location>
        <begin position="227"/>
        <end position="236"/>
    </location>
</feature>
<evidence type="ECO:0000313" key="4">
    <source>
        <dbReference type="Proteomes" id="UP000000759"/>
    </source>
</evidence>
<sequence length="421" mass="48613">MFSAIRRGPSLFSGQCLSTVLFNRYNVAMKDILEPNQTPVRRNFAAKRNPKNKKRLLGKTVRDRQRQLVETNKLPRDEIFSKKKMYALLNTAENRIGFIQSRIYSFWNQELLKESTEAARPLKPKLVMDTRWWFWNIMYAMLPGLLFALYSELRGKRLMYEFYERQELEQIKNAMGEEFVEANMEKLIPPREEGFVEQASRIVGELFTLFQSLATGERNEAVREVSENVQNTSQPDSLKARGQITVSDTSKEKESYQHSGSDEKYDIQSLLDRIEKLEASREKVLHDERTLRHQKQRAQQSGIHNRFEDQKILEWKKMLELNSHRDENLGNDESDDCTKQNSWLPQTLQKSVESALSIISSSVLSGNDQVEENDQEAPSEANNENGSNGTVANSQRQPKDAADRKVDTSKKEITHAAPDSS</sequence>
<dbReference type="OrthoDB" id="10660995at2759"/>
<reference evidence="3 4" key="1">
    <citation type="journal article" date="2008" name="Nature">
        <title>The Phaeodactylum genome reveals the evolutionary history of diatom genomes.</title>
        <authorList>
            <person name="Bowler C."/>
            <person name="Allen A.E."/>
            <person name="Badger J.H."/>
            <person name="Grimwood J."/>
            <person name="Jabbari K."/>
            <person name="Kuo A."/>
            <person name="Maheswari U."/>
            <person name="Martens C."/>
            <person name="Maumus F."/>
            <person name="Otillar R.P."/>
            <person name="Rayko E."/>
            <person name="Salamov A."/>
            <person name="Vandepoele K."/>
            <person name="Beszteri B."/>
            <person name="Gruber A."/>
            <person name="Heijde M."/>
            <person name="Katinka M."/>
            <person name="Mock T."/>
            <person name="Valentin K."/>
            <person name="Verret F."/>
            <person name="Berges J.A."/>
            <person name="Brownlee C."/>
            <person name="Cadoret J.P."/>
            <person name="Chiovitti A."/>
            <person name="Choi C.J."/>
            <person name="Coesel S."/>
            <person name="De Martino A."/>
            <person name="Detter J.C."/>
            <person name="Durkin C."/>
            <person name="Falciatore A."/>
            <person name="Fournet J."/>
            <person name="Haruta M."/>
            <person name="Huysman M.J."/>
            <person name="Jenkins B.D."/>
            <person name="Jiroutova K."/>
            <person name="Jorgensen R.E."/>
            <person name="Joubert Y."/>
            <person name="Kaplan A."/>
            <person name="Kroger N."/>
            <person name="Kroth P.G."/>
            <person name="La Roche J."/>
            <person name="Lindquist E."/>
            <person name="Lommer M."/>
            <person name="Martin-Jezequel V."/>
            <person name="Lopez P.J."/>
            <person name="Lucas S."/>
            <person name="Mangogna M."/>
            <person name="McGinnis K."/>
            <person name="Medlin L.K."/>
            <person name="Montsant A."/>
            <person name="Oudot-Le Secq M.P."/>
            <person name="Napoli C."/>
            <person name="Obornik M."/>
            <person name="Parker M.S."/>
            <person name="Petit J.L."/>
            <person name="Porcel B.M."/>
            <person name="Poulsen N."/>
            <person name="Robison M."/>
            <person name="Rychlewski L."/>
            <person name="Rynearson T.A."/>
            <person name="Schmutz J."/>
            <person name="Shapiro H."/>
            <person name="Siaut M."/>
            <person name="Stanley M."/>
            <person name="Sussman M.R."/>
            <person name="Taylor A.R."/>
            <person name="Vardi A."/>
            <person name="von Dassow P."/>
            <person name="Vyverman W."/>
            <person name="Willis A."/>
            <person name="Wyrwicz L.S."/>
            <person name="Rokhsar D.S."/>
            <person name="Weissenbach J."/>
            <person name="Armbrust E.V."/>
            <person name="Green B.R."/>
            <person name="Van de Peer Y."/>
            <person name="Grigoriev I.V."/>
        </authorList>
    </citation>
    <scope>NUCLEOTIDE SEQUENCE [LARGE SCALE GENOMIC DNA]</scope>
    <source>
        <strain evidence="3 4">CCAP 1055/1</strain>
    </source>
</reference>
<dbReference type="AlphaFoldDB" id="B7G5B7"/>
<protein>
    <submittedName>
        <fullName evidence="3">Uncharacterized protein</fullName>
    </submittedName>
</protein>
<dbReference type="InParanoid" id="B7G5B7"/>
<feature type="region of interest" description="Disordered" evidence="1">
    <location>
        <begin position="227"/>
        <end position="262"/>
    </location>
</feature>
<dbReference type="EMBL" id="CM000617">
    <property type="protein sequence ID" value="EEC46287.1"/>
    <property type="molecule type" value="Genomic_DNA"/>
</dbReference>
<evidence type="ECO:0000256" key="1">
    <source>
        <dbReference type="SAM" id="MobiDB-lite"/>
    </source>
</evidence>
<dbReference type="PaxDb" id="2850-Phatr47907"/>
<name>B7G5B7_PHATC</name>
<keyword evidence="2" id="KW-0472">Membrane</keyword>
<evidence type="ECO:0000313" key="3">
    <source>
        <dbReference type="EMBL" id="EEC46287.1"/>
    </source>
</evidence>
<reference evidence="4" key="2">
    <citation type="submission" date="2008-08" db="EMBL/GenBank/DDBJ databases">
        <authorList>
            <consortium name="Diatom Consortium"/>
            <person name="Grigoriev I."/>
            <person name="Grimwood J."/>
            <person name="Kuo A."/>
            <person name="Otillar R.P."/>
            <person name="Salamov A."/>
            <person name="Detter J.C."/>
            <person name="Lindquist E."/>
            <person name="Shapiro H."/>
            <person name="Lucas S."/>
            <person name="Glavina del Rio T."/>
            <person name="Pitluck S."/>
            <person name="Rokhsar D."/>
            <person name="Bowler C."/>
        </authorList>
    </citation>
    <scope>GENOME REANNOTATION</scope>
    <source>
        <strain evidence="4">CCAP 1055/1</strain>
    </source>
</reference>
<evidence type="ECO:0000256" key="2">
    <source>
        <dbReference type="SAM" id="Phobius"/>
    </source>
</evidence>
<dbReference type="RefSeq" id="XP_002182386.1">
    <property type="nucleotide sequence ID" value="XM_002182350.1"/>
</dbReference>
<dbReference type="GeneID" id="7203171"/>
<dbReference type="HOGENOM" id="CLU_702964_0_0_1"/>
<feature type="compositionally biased region" description="Basic and acidic residues" evidence="1">
    <location>
        <begin position="397"/>
        <end position="414"/>
    </location>
</feature>
<feature type="transmembrane region" description="Helical" evidence="2">
    <location>
        <begin position="132"/>
        <end position="150"/>
    </location>
</feature>
<feature type="region of interest" description="Disordered" evidence="1">
    <location>
        <begin position="365"/>
        <end position="421"/>
    </location>
</feature>
<organism evidence="3 4">
    <name type="scientific">Phaeodactylum tricornutum (strain CCAP 1055/1)</name>
    <dbReference type="NCBI Taxonomy" id="556484"/>
    <lineage>
        <taxon>Eukaryota</taxon>
        <taxon>Sar</taxon>
        <taxon>Stramenopiles</taxon>
        <taxon>Ochrophyta</taxon>
        <taxon>Bacillariophyta</taxon>
        <taxon>Bacillariophyceae</taxon>
        <taxon>Bacillariophycidae</taxon>
        <taxon>Naviculales</taxon>
        <taxon>Phaeodactylaceae</taxon>
        <taxon>Phaeodactylum</taxon>
    </lineage>
</organism>
<feature type="compositionally biased region" description="Polar residues" evidence="1">
    <location>
        <begin position="380"/>
        <end position="396"/>
    </location>
</feature>
<keyword evidence="2" id="KW-1133">Transmembrane helix</keyword>
<proteinExistence type="predicted"/>
<gene>
    <name evidence="3" type="ORF">PHATRDRAFT_47907</name>
</gene>
<dbReference type="Proteomes" id="UP000000759">
    <property type="component" value="Chromosome 15"/>
</dbReference>
<dbReference type="KEGG" id="pti:PHATRDRAFT_47907"/>
<accession>B7G5B7</accession>